<evidence type="ECO:0000313" key="1">
    <source>
        <dbReference type="EMBL" id="MDD9784563.1"/>
    </source>
</evidence>
<gene>
    <name evidence="1" type="ORF">PVE99_19545</name>
</gene>
<name>A0ABD4WWH0_PRIMG</name>
<accession>A0ABD4WWH0</accession>
<dbReference type="EMBL" id="JARAOX010000196">
    <property type="protein sequence ID" value="MDD9784563.1"/>
    <property type="molecule type" value="Genomic_DNA"/>
</dbReference>
<proteinExistence type="predicted"/>
<comment type="caution">
    <text evidence="1">The sequence shown here is derived from an EMBL/GenBank/DDBJ whole genome shotgun (WGS) entry which is preliminary data.</text>
</comment>
<reference evidence="1 2" key="1">
    <citation type="submission" date="2023-02" db="EMBL/GenBank/DDBJ databases">
        <authorList>
            <person name="Olszewska D."/>
        </authorList>
    </citation>
    <scope>NUCLEOTIDE SEQUENCE [LARGE SCALE GENOMIC DNA]</scope>
    <source>
        <strain evidence="1 2">FDU301</strain>
    </source>
</reference>
<dbReference type="Proteomes" id="UP001213771">
    <property type="component" value="Unassembled WGS sequence"/>
</dbReference>
<sequence>MREEIKLQLESLVGSKLNNIGRASNLFWLELGERLSIVRRGRTIELSEYALNIHCSWRITKGNKIVVASRDFYSPSSDWNEVKEDFDWDVQGNNKFDEKVEYFMKSIKEPLIVEKIDSDEIGGLKVFLSKDFTLNVFPDSSEDDEYSEFWRFFTRGKDSFHFIVTGNGIEKDFN</sequence>
<protein>
    <submittedName>
        <fullName evidence="1">Uncharacterized protein</fullName>
    </submittedName>
</protein>
<organism evidence="1 2">
    <name type="scientific">Priestia megaterium</name>
    <name type="common">Bacillus megaterium</name>
    <dbReference type="NCBI Taxonomy" id="1404"/>
    <lineage>
        <taxon>Bacteria</taxon>
        <taxon>Bacillati</taxon>
        <taxon>Bacillota</taxon>
        <taxon>Bacilli</taxon>
        <taxon>Bacillales</taxon>
        <taxon>Bacillaceae</taxon>
        <taxon>Priestia</taxon>
    </lineage>
</organism>
<evidence type="ECO:0000313" key="2">
    <source>
        <dbReference type="Proteomes" id="UP001213771"/>
    </source>
</evidence>
<dbReference type="AlphaFoldDB" id="A0ABD4WWH0"/>
<dbReference type="RefSeq" id="WP_274589196.1">
    <property type="nucleotide sequence ID" value="NZ_JARAOX010000196.1"/>
</dbReference>